<proteinExistence type="predicted"/>
<dbReference type="Gene3D" id="3.40.50.2000">
    <property type="entry name" value="Glycogen Phosphorylase B"/>
    <property type="match status" value="2"/>
</dbReference>
<dbReference type="Proteomes" id="UP000324767">
    <property type="component" value="Unassembled WGS sequence"/>
</dbReference>
<gene>
    <name evidence="1" type="ORF">FRX48_09192</name>
</gene>
<comment type="caution">
    <text evidence="1">The sequence shown here is derived from an EMBL/GenBank/DDBJ whole genome shotgun (WGS) entry which is preliminary data.</text>
</comment>
<dbReference type="EMBL" id="VXIT01000020">
    <property type="protein sequence ID" value="KAA6407126.1"/>
    <property type="molecule type" value="Genomic_DNA"/>
</dbReference>
<organism evidence="1 2">
    <name type="scientific">Lasallia pustulata</name>
    <dbReference type="NCBI Taxonomy" id="136370"/>
    <lineage>
        <taxon>Eukaryota</taxon>
        <taxon>Fungi</taxon>
        <taxon>Dikarya</taxon>
        <taxon>Ascomycota</taxon>
        <taxon>Pezizomycotina</taxon>
        <taxon>Lecanoromycetes</taxon>
        <taxon>OSLEUM clade</taxon>
        <taxon>Umbilicariomycetidae</taxon>
        <taxon>Umbilicariales</taxon>
        <taxon>Umbilicariaceae</taxon>
        <taxon>Lasallia</taxon>
    </lineage>
</organism>
<name>A0A5M8PDQ5_9LECA</name>
<evidence type="ECO:0000313" key="1">
    <source>
        <dbReference type="EMBL" id="KAA6407126.1"/>
    </source>
</evidence>
<accession>A0A5M8PDQ5</accession>
<reference evidence="1 2" key="1">
    <citation type="submission" date="2019-09" db="EMBL/GenBank/DDBJ databases">
        <title>The hologenome of the rock-dwelling lichen Lasallia pustulata.</title>
        <authorList>
            <person name="Greshake Tzovaras B."/>
            <person name="Segers F."/>
            <person name="Bicker A."/>
            <person name="Dal Grande F."/>
            <person name="Otte J."/>
            <person name="Hankeln T."/>
            <person name="Schmitt I."/>
            <person name="Ebersberger I."/>
        </authorList>
    </citation>
    <scope>NUCLEOTIDE SEQUENCE [LARGE SCALE GENOMIC DNA]</scope>
    <source>
        <strain evidence="1">A1-1</strain>
    </source>
</reference>
<protein>
    <submittedName>
        <fullName evidence="1">Uncharacterized protein</fullName>
    </submittedName>
</protein>
<sequence>MYAPFLRDSAIPFTMTLDYTMALAIQEWPAWAPFDGEKDRRAWLEVEGDAYKRAAHLFPWSDRTKQSLIKDYGVPEDKITVIGNAGQFRQPYEGPNPSAPPAALQRVGLGPAKGRYCAGGVPASETNNAGRDACDYRYSERDYRARRDLPRPPRASCRAGADAGVRSAARAGPLRAIRQFPGRRHELRRPLHCRRPGGMPEIVDHGVNGLVLEETTPDTLAEAIVSLLGPCAA</sequence>
<evidence type="ECO:0000313" key="2">
    <source>
        <dbReference type="Proteomes" id="UP000324767"/>
    </source>
</evidence>
<dbReference type="SUPFAM" id="SSF53756">
    <property type="entry name" value="UDP-Glycosyltransferase/glycogen phosphorylase"/>
    <property type="match status" value="2"/>
</dbReference>
<dbReference type="AlphaFoldDB" id="A0A5M8PDQ5"/>